<gene>
    <name evidence="1" type="ORF">HCB06_03530</name>
</gene>
<evidence type="ECO:0000313" key="2">
    <source>
        <dbReference type="Proteomes" id="UP000529446"/>
    </source>
</evidence>
<protein>
    <submittedName>
        <fullName evidence="1">Uncharacterized protein</fullName>
    </submittedName>
</protein>
<name>A0A7X0YKQ3_9LIST</name>
<proteinExistence type="predicted"/>
<dbReference type="Proteomes" id="UP000529446">
    <property type="component" value="Unassembled WGS sequence"/>
</dbReference>
<sequence length="91" mass="10939">MIYSCYKWEIDALIEGDELRTLDMRDVLAEQAMSLRYTLNSEKVNMKKVLNKQKEERQIRERYQKDSDTRNISIGNREKAMQAIEYFKNRG</sequence>
<evidence type="ECO:0000313" key="1">
    <source>
        <dbReference type="EMBL" id="MBC2115681.1"/>
    </source>
</evidence>
<comment type="caution">
    <text evidence="1">The sequence shown here is derived from an EMBL/GenBank/DDBJ whole genome shotgun (WGS) entry which is preliminary data.</text>
</comment>
<dbReference type="AlphaFoldDB" id="A0A7X0YKQ3"/>
<reference evidence="1 2" key="1">
    <citation type="submission" date="2020-03" db="EMBL/GenBank/DDBJ databases">
        <title>Soil Listeria distribution.</title>
        <authorList>
            <person name="Liao J."/>
            <person name="Wiedmann M."/>
        </authorList>
    </citation>
    <scope>NUCLEOTIDE SEQUENCE [LARGE SCALE GENOMIC DNA]</scope>
    <source>
        <strain evidence="1 2">FSL L7-0360</strain>
    </source>
</reference>
<organism evidence="1 2">
    <name type="scientific">Listeria booriae</name>
    <dbReference type="NCBI Taxonomy" id="1552123"/>
    <lineage>
        <taxon>Bacteria</taxon>
        <taxon>Bacillati</taxon>
        <taxon>Bacillota</taxon>
        <taxon>Bacilli</taxon>
        <taxon>Bacillales</taxon>
        <taxon>Listeriaceae</taxon>
        <taxon>Listeria</taxon>
    </lineage>
</organism>
<accession>A0A7X0YKQ3</accession>
<dbReference type="EMBL" id="JAARXI010000002">
    <property type="protein sequence ID" value="MBC2115681.1"/>
    <property type="molecule type" value="Genomic_DNA"/>
</dbReference>